<evidence type="ECO:0000256" key="9">
    <source>
        <dbReference type="SAM" id="MobiDB-lite"/>
    </source>
</evidence>
<protein>
    <recommendedName>
        <fullName evidence="7">MICOS complex subunit MIC60</fullName>
    </recommendedName>
    <alternativeName>
        <fullName evidence="7">Mitofilin</fullName>
    </alternativeName>
</protein>
<dbReference type="GeneID" id="109462961"/>
<proteinExistence type="inferred from homology"/>
<dbReference type="PANTHER" id="PTHR15415">
    <property type="entry name" value="MITOFILIN"/>
    <property type="match status" value="1"/>
</dbReference>
<comment type="function">
    <text evidence="7">Component of the MICOS complex, a large protein complex of the mitochondrial inner membrane that plays crucial roles in the maintenance of crista junctions, inner membrane architecture, and formation of contact sites to the outer membrane.</text>
</comment>
<keyword evidence="6" id="KW-0472">Membrane</keyword>
<comment type="similarity">
    <text evidence="1 7">Belongs to the MICOS complex subunit Mic60 family.</text>
</comment>
<organism evidence="10 11">
    <name type="scientific">Branchiostoma belcheri</name>
    <name type="common">Amphioxus</name>
    <dbReference type="NCBI Taxonomy" id="7741"/>
    <lineage>
        <taxon>Eukaryota</taxon>
        <taxon>Metazoa</taxon>
        <taxon>Chordata</taxon>
        <taxon>Cephalochordata</taxon>
        <taxon>Leptocardii</taxon>
        <taxon>Amphioxiformes</taxon>
        <taxon>Branchiostomatidae</taxon>
        <taxon>Branchiostoma</taxon>
    </lineage>
</organism>
<feature type="coiled-coil region" evidence="8">
    <location>
        <begin position="836"/>
        <end position="863"/>
    </location>
</feature>
<evidence type="ECO:0000256" key="5">
    <source>
        <dbReference type="ARBA" id="ARBA00023128"/>
    </source>
</evidence>
<name>A0A6P4XX97_BRABE</name>
<gene>
    <name evidence="11" type="primary">LOC109462961</name>
</gene>
<keyword evidence="4" id="KW-1133">Transmembrane helix</keyword>
<keyword evidence="3 7" id="KW-0999">Mitochondrion inner membrane</keyword>
<evidence type="ECO:0000256" key="2">
    <source>
        <dbReference type="ARBA" id="ARBA00022692"/>
    </source>
</evidence>
<dbReference type="AlphaFoldDB" id="A0A6P4XX97"/>
<keyword evidence="5 7" id="KW-0496">Mitochondrion</keyword>
<evidence type="ECO:0000256" key="8">
    <source>
        <dbReference type="SAM" id="Coils"/>
    </source>
</evidence>
<sequence>MAQARPLLSRGWKNDLEVVKNLVSIDLARPEGRRQVVEIVETLKTKLTIPDWARRQLAGRVRSSYRNLACYNLATAAGVACTALGSVVTYVDLVEKMEKSGPIPDDIMESITALLQNNAEQVNIAFEACSVNLRALEAAIEDDPALMANSDMKHYLKALDVASQTWKDSQADDERRVLAAGDARDQHVLICDAIDNMSQTQPAVSDDLKDKKEQCLSQGRPTTGRAQQPCRNYAEEGADKSAKAAQARLQAVGSLPSQTSGGGVGRTVLTATLAVGAGVGGLTVYAKTSPEFRRTLEGNIPYAREYLGAVLDRGPKMPDLGLGGVVDKAKGMVGMGKKKEEEQPGSFLPKLSKSKAEEEEKQRKVAADTAAQAVSVGTEEPMPVAAKEPSTARKEPAAKGPVKAKKPVGVEKPEETAAAAIAIGMDEPLPPESKTEPKAKKKAEEKPASKKKALKEKAEDTAAAAVAAGMDAPIPAEAMTTSGKGVTGKHVTKEGKLVETPEDTAAAAVAAALDQPFATEARETPMRSPEEVQAKILEKEIDDLADRAATVAIIHHELEDLKRTASSAVHAQEEAAHATKMHSVQIKHAMDENTSGPLGKEEQWQAVTGAKEAKVDALKLAEASATAARENLEKVRAVIRESKSSLSEPDQEILAAEEELSKLAYELETAVGKVAKAQADAQVMQDYQALVEQGRKQFKKELESIMPDVKLGGWRGKLSEDELNSLIAHAHRRIEQLQSQLAEQQLLEKSRMDDALGRQRAEDEKETLALLKRELERQKQELALAQDLRIAQAREQYETEMRTQLRRQAAAHSEHLQDVLRVQEQELGSKHQAEMHDALMDERDRYQVKLNEAMARLRGVEAAIEGRADIEREARKSQELLIACETLKRLINTGNEEATSWEERRVPLSREVNTVKEAAGDSTFFQTLLDAMPQQAMEAGVYPEDSLRQRFLRVKRVCRRVAMIDETGGTLFQFFVSYLQSLLLVDAGRRSLPPGKEVDPKKLDTFTLLSYAEHSLENGDLEQAARFINQLKGEPRKVASGWLEEARLTLEARQAAQALAAAAAAVGLGTLV</sequence>
<dbReference type="PANTHER" id="PTHR15415:SF7">
    <property type="entry name" value="MICOS COMPLEX SUBUNIT MIC60"/>
    <property type="match status" value="1"/>
</dbReference>
<feature type="region of interest" description="Disordered" evidence="9">
    <location>
        <begin position="336"/>
        <end position="457"/>
    </location>
</feature>
<evidence type="ECO:0000256" key="3">
    <source>
        <dbReference type="ARBA" id="ARBA00022792"/>
    </source>
</evidence>
<dbReference type="Pfam" id="PF09731">
    <property type="entry name" value="Mitofilin"/>
    <property type="match status" value="2"/>
</dbReference>
<evidence type="ECO:0000256" key="1">
    <source>
        <dbReference type="ARBA" id="ARBA00010877"/>
    </source>
</evidence>
<dbReference type="InterPro" id="IPR019133">
    <property type="entry name" value="MIC60"/>
</dbReference>
<evidence type="ECO:0000313" key="11">
    <source>
        <dbReference type="RefSeq" id="XP_019615159.1"/>
    </source>
</evidence>
<comment type="subunit">
    <text evidence="7">Component of the mitochondrial contact site and cristae organizing system (MICOS) complex.</text>
</comment>
<dbReference type="OrthoDB" id="10261039at2759"/>
<comment type="subcellular location">
    <subcellularLocation>
        <location evidence="7">Mitochondrion inner membrane</location>
        <topology evidence="7">Single-pass membrane protein</topology>
    </subcellularLocation>
</comment>
<keyword evidence="2 7" id="KW-0812">Transmembrane</keyword>
<keyword evidence="10" id="KW-1185">Reference proteome</keyword>
<feature type="compositionally biased region" description="Basic and acidic residues" evidence="9">
    <location>
        <begin position="433"/>
        <end position="448"/>
    </location>
</feature>
<evidence type="ECO:0000313" key="10">
    <source>
        <dbReference type="Proteomes" id="UP000515135"/>
    </source>
</evidence>
<dbReference type="GO" id="GO:0042407">
    <property type="term" value="P:cristae formation"/>
    <property type="evidence" value="ECO:0007669"/>
    <property type="project" value="TreeGrafter"/>
</dbReference>
<reference evidence="11" key="1">
    <citation type="submission" date="2025-08" db="UniProtKB">
        <authorList>
            <consortium name="RefSeq"/>
        </authorList>
    </citation>
    <scope>IDENTIFICATION</scope>
    <source>
        <tissue evidence="11">Gonad</tissue>
    </source>
</reference>
<feature type="coiled-coil region" evidence="8">
    <location>
        <begin position="720"/>
        <end position="788"/>
    </location>
</feature>
<dbReference type="GO" id="GO:0061617">
    <property type="term" value="C:MICOS complex"/>
    <property type="evidence" value="ECO:0007669"/>
    <property type="project" value="TreeGrafter"/>
</dbReference>
<feature type="compositionally biased region" description="Basic and acidic residues" evidence="9">
    <location>
        <begin position="354"/>
        <end position="366"/>
    </location>
</feature>
<evidence type="ECO:0000256" key="7">
    <source>
        <dbReference type="RuleBase" id="RU363000"/>
    </source>
</evidence>
<evidence type="ECO:0000256" key="6">
    <source>
        <dbReference type="ARBA" id="ARBA00023136"/>
    </source>
</evidence>
<dbReference type="Proteomes" id="UP000515135">
    <property type="component" value="Unplaced"/>
</dbReference>
<accession>A0A6P4XX97</accession>
<evidence type="ECO:0000256" key="4">
    <source>
        <dbReference type="ARBA" id="ARBA00022989"/>
    </source>
</evidence>
<dbReference type="RefSeq" id="XP_019615159.1">
    <property type="nucleotide sequence ID" value="XM_019759600.1"/>
</dbReference>
<keyword evidence="8" id="KW-0175">Coiled coil</keyword>